<dbReference type="GO" id="GO:0019887">
    <property type="term" value="F:protein kinase regulator activity"/>
    <property type="evidence" value="ECO:0000318"/>
    <property type="project" value="GO_Central"/>
</dbReference>
<keyword evidence="1" id="KW-0072">Autophagy</keyword>
<dbReference type="AlphaFoldDB" id="A0A2C9UWT9"/>
<dbReference type="EMBL" id="CM004398">
    <property type="protein sequence ID" value="OAY36041.1"/>
    <property type="molecule type" value="Genomic_DNA"/>
</dbReference>
<name>A0A2C9UWT9_MANES</name>
<feature type="domain" description="Autophagy-related protein 13 N-terminal" evidence="3">
    <location>
        <begin position="19"/>
        <end position="258"/>
    </location>
</feature>
<dbReference type="GO" id="GO:0000407">
    <property type="term" value="C:phagophore assembly site"/>
    <property type="evidence" value="ECO:0000318"/>
    <property type="project" value="GO_Central"/>
</dbReference>
<evidence type="ECO:0000259" key="3">
    <source>
        <dbReference type="Pfam" id="PF10033"/>
    </source>
</evidence>
<dbReference type="Gramene" id="Manes.12G150900.2.v8.1">
    <property type="protein sequence ID" value="Manes.12G150900.2.v8.1.CDS"/>
    <property type="gene ID" value="Manes.12G150900.v8.1"/>
</dbReference>
<evidence type="ECO:0000313" key="4">
    <source>
        <dbReference type="EMBL" id="OAY36041.1"/>
    </source>
</evidence>
<dbReference type="GO" id="GO:0005829">
    <property type="term" value="C:cytosol"/>
    <property type="evidence" value="ECO:0000318"/>
    <property type="project" value="GO_Central"/>
</dbReference>
<organism evidence="4 5">
    <name type="scientific">Manihot esculenta</name>
    <name type="common">Cassava</name>
    <name type="synonym">Jatropha manihot</name>
    <dbReference type="NCBI Taxonomy" id="3983"/>
    <lineage>
        <taxon>Eukaryota</taxon>
        <taxon>Viridiplantae</taxon>
        <taxon>Streptophyta</taxon>
        <taxon>Embryophyta</taxon>
        <taxon>Tracheophyta</taxon>
        <taxon>Spermatophyta</taxon>
        <taxon>Magnoliopsida</taxon>
        <taxon>eudicotyledons</taxon>
        <taxon>Gunneridae</taxon>
        <taxon>Pentapetalae</taxon>
        <taxon>rosids</taxon>
        <taxon>fabids</taxon>
        <taxon>Malpighiales</taxon>
        <taxon>Euphorbiaceae</taxon>
        <taxon>Crotonoideae</taxon>
        <taxon>Manihoteae</taxon>
        <taxon>Manihot</taxon>
    </lineage>
</organism>
<comment type="caution">
    <text evidence="4">The sequence shown here is derived from an EMBL/GenBank/DDBJ whole genome shotgun (WGS) entry which is preliminary data.</text>
</comment>
<dbReference type="Gramene" id="Manes.12G150900.5.v8.1">
    <property type="protein sequence ID" value="Manes.12G150900.5.v8.1.CDS"/>
    <property type="gene ID" value="Manes.12G150900.v8.1"/>
</dbReference>
<evidence type="ECO:0000313" key="5">
    <source>
        <dbReference type="Proteomes" id="UP000091857"/>
    </source>
</evidence>
<dbReference type="Gramene" id="Manes.12G150900.4.v8.1">
    <property type="protein sequence ID" value="Manes.12G150900.4.v8.1.CDS"/>
    <property type="gene ID" value="Manes.12G150900.v8.1"/>
</dbReference>
<keyword evidence="5" id="KW-1185">Reference proteome</keyword>
<dbReference type="PANTHER" id="PTHR13430:SF15">
    <property type="entry name" value="AUTOPHAGY-RELATED PROTEIN 13B"/>
    <property type="match status" value="1"/>
</dbReference>
<dbReference type="InterPro" id="IPR036570">
    <property type="entry name" value="HORMA_dom_sf"/>
</dbReference>
<dbReference type="STRING" id="3983.A0A2C9UWT9"/>
<dbReference type="Proteomes" id="UP000091857">
    <property type="component" value="Chromosome 12"/>
</dbReference>
<dbReference type="GO" id="GO:1990316">
    <property type="term" value="C:Atg1/ULK1 kinase complex"/>
    <property type="evidence" value="ECO:0000318"/>
    <property type="project" value="GO_Central"/>
</dbReference>
<feature type="region of interest" description="Disordered" evidence="2">
    <location>
        <begin position="533"/>
        <end position="571"/>
    </location>
</feature>
<gene>
    <name evidence="4" type="ORF">MANES_12G150900v8</name>
</gene>
<dbReference type="Pfam" id="PF10033">
    <property type="entry name" value="ATG13"/>
    <property type="match status" value="1"/>
</dbReference>
<feature type="region of interest" description="Disordered" evidence="2">
    <location>
        <begin position="325"/>
        <end position="368"/>
    </location>
</feature>
<feature type="compositionally biased region" description="Low complexity" evidence="2">
    <location>
        <begin position="50"/>
        <end position="60"/>
    </location>
</feature>
<dbReference type="GO" id="GO:0000423">
    <property type="term" value="P:mitophagy"/>
    <property type="evidence" value="ECO:0000318"/>
    <property type="project" value="GO_Central"/>
</dbReference>
<dbReference type="InterPro" id="IPR018731">
    <property type="entry name" value="Atg13_N"/>
</dbReference>
<feature type="region of interest" description="Disordered" evidence="2">
    <location>
        <begin position="420"/>
        <end position="449"/>
    </location>
</feature>
<accession>A0A2C9UWT9</accession>
<dbReference type="PANTHER" id="PTHR13430">
    <property type="match status" value="1"/>
</dbReference>
<dbReference type="GO" id="GO:0034497">
    <property type="term" value="P:protein localization to phagophore assembly site"/>
    <property type="evidence" value="ECO:0000318"/>
    <property type="project" value="GO_Central"/>
</dbReference>
<feature type="compositionally biased region" description="Low complexity" evidence="2">
    <location>
        <begin position="325"/>
        <end position="335"/>
    </location>
</feature>
<dbReference type="Gene3D" id="3.30.900.10">
    <property type="entry name" value="HORMA domain"/>
    <property type="match status" value="1"/>
</dbReference>
<proteinExistence type="predicted"/>
<dbReference type="OrthoDB" id="70161at2759"/>
<protein>
    <recommendedName>
        <fullName evidence="3">Autophagy-related protein 13 N-terminal domain-containing protein</fullName>
    </recommendedName>
</protein>
<reference evidence="5" key="1">
    <citation type="journal article" date="2016" name="Nat. Biotechnol.">
        <title>Sequencing wild and cultivated cassava and related species reveals extensive interspecific hybridization and genetic diversity.</title>
        <authorList>
            <person name="Bredeson J.V."/>
            <person name="Lyons J.B."/>
            <person name="Prochnik S.E."/>
            <person name="Wu G.A."/>
            <person name="Ha C.M."/>
            <person name="Edsinger-Gonzales E."/>
            <person name="Grimwood J."/>
            <person name="Schmutz J."/>
            <person name="Rabbi I.Y."/>
            <person name="Egesi C."/>
            <person name="Nauluvula P."/>
            <person name="Lebot V."/>
            <person name="Ndunguru J."/>
            <person name="Mkamilo G."/>
            <person name="Bart R.S."/>
            <person name="Setter T.L."/>
            <person name="Gleadow R.M."/>
            <person name="Kulakow P."/>
            <person name="Ferguson M.E."/>
            <person name="Rounsley S."/>
            <person name="Rokhsar D.S."/>
        </authorList>
    </citation>
    <scope>NUCLEOTIDE SEQUENCE [LARGE SCALE GENOMIC DNA]</scope>
    <source>
        <strain evidence="5">cv. AM560-2</strain>
    </source>
</reference>
<dbReference type="GO" id="GO:0005776">
    <property type="term" value="C:autophagosome"/>
    <property type="evidence" value="ECO:0000318"/>
    <property type="project" value="GO_Central"/>
</dbReference>
<dbReference type="OMA" id="GYDEYWP"/>
<dbReference type="InterPro" id="IPR040182">
    <property type="entry name" value="ATG13"/>
</dbReference>
<dbReference type="GO" id="GO:0034727">
    <property type="term" value="P:piecemeal microautophagy of the nucleus"/>
    <property type="evidence" value="ECO:0000318"/>
    <property type="project" value="GO_Central"/>
</dbReference>
<evidence type="ECO:0000256" key="2">
    <source>
        <dbReference type="SAM" id="MobiDB-lite"/>
    </source>
</evidence>
<feature type="region of interest" description="Disordered" evidence="2">
    <location>
        <begin position="42"/>
        <end position="64"/>
    </location>
</feature>
<sequence>MTSSHSNTHAEAAEMEQVITEFFAKSLHIILESRSPYMSSRNYSGEQAVSSPSSSSSSSSGVRPRDKWFNLALRECPAALEIPDIWCQSILEPMVIDVILVQRPLDWNPVKRFPKKDFGGNISSKARYPSSWNSDHEELGCETKTEKIIERWIVQYGSRRSRDNGSGSRRSGNTLAMMYKKSILLLRSLYATVRLLPAYKIFRDLNSSGQLRSFTLTYRVSSFVEPFTRKEETEMHRFGFTPVDTSSGRLCLSVVYRSAPLDVSLESSTPMSPQFIPDYVGSPLVDPLKRFPSLTMSHGSPSSLQLSRQHSWSYDIYKASPPSISFSPSPPHSESQASISNPSSCRFPPMNLPPHPPETSSVHKKNMNFDEYCPSPNFTPSSSPSPPIYIPGIHLSKALLRSESAPVSIPAAKLDSSPVSLNKQNFPPSPSFKGTRSRYGNPRTDTSTGFVQTDASVEKDDFDDPDFPYPFFDVEYEDMTYPRSRPESFDQRGLLCDPLEPGGLLPIKKSQDAAVGALVLMLKKARPLRQDFSNSVNLSQDSKSKMPSSNLQERSQISEAPAVQQASANIGSSGLIASKTTADALEELRGYKKMMKDLLLSQDDKPNT</sequence>
<evidence type="ECO:0000256" key="1">
    <source>
        <dbReference type="ARBA" id="ARBA00023006"/>
    </source>
</evidence>